<keyword evidence="3" id="KW-1185">Reference proteome</keyword>
<protein>
    <recommendedName>
        <fullName evidence="4">SMP-30/Gluconolactonase/LRE-like region domain-containing protein</fullName>
    </recommendedName>
</protein>
<dbReference type="EMBL" id="KN847042">
    <property type="protein sequence ID" value="KIW30224.1"/>
    <property type="molecule type" value="Genomic_DNA"/>
</dbReference>
<dbReference type="Proteomes" id="UP000054466">
    <property type="component" value="Unassembled WGS sequence"/>
</dbReference>
<evidence type="ECO:0008006" key="4">
    <source>
        <dbReference type="Google" id="ProtNLM"/>
    </source>
</evidence>
<evidence type="ECO:0000256" key="1">
    <source>
        <dbReference type="SAM" id="SignalP"/>
    </source>
</evidence>
<dbReference type="VEuPathDB" id="FungiDB:PV07_05983"/>
<dbReference type="AlphaFoldDB" id="A0A0D2D3C5"/>
<dbReference type="SUPFAM" id="SSF63829">
    <property type="entry name" value="Calcium-dependent phosphotriesterase"/>
    <property type="match status" value="1"/>
</dbReference>
<keyword evidence="1" id="KW-0732">Signal</keyword>
<name>A0A0D2D3C5_9EURO</name>
<reference evidence="2 3" key="1">
    <citation type="submission" date="2015-01" db="EMBL/GenBank/DDBJ databases">
        <title>The Genome Sequence of Cladophialophora immunda CBS83496.</title>
        <authorList>
            <consortium name="The Broad Institute Genomics Platform"/>
            <person name="Cuomo C."/>
            <person name="de Hoog S."/>
            <person name="Gorbushina A."/>
            <person name="Stielow B."/>
            <person name="Teixiera M."/>
            <person name="Abouelleil A."/>
            <person name="Chapman S.B."/>
            <person name="Priest M."/>
            <person name="Young S.K."/>
            <person name="Wortman J."/>
            <person name="Nusbaum C."/>
            <person name="Birren B."/>
        </authorList>
    </citation>
    <scope>NUCLEOTIDE SEQUENCE [LARGE SCALE GENOMIC DNA]</scope>
    <source>
        <strain evidence="2 3">CBS 83496</strain>
    </source>
</reference>
<accession>A0A0D2D3C5</accession>
<organism evidence="2 3">
    <name type="scientific">Cladophialophora immunda</name>
    <dbReference type="NCBI Taxonomy" id="569365"/>
    <lineage>
        <taxon>Eukaryota</taxon>
        <taxon>Fungi</taxon>
        <taxon>Dikarya</taxon>
        <taxon>Ascomycota</taxon>
        <taxon>Pezizomycotina</taxon>
        <taxon>Eurotiomycetes</taxon>
        <taxon>Chaetothyriomycetidae</taxon>
        <taxon>Chaetothyriales</taxon>
        <taxon>Herpotrichiellaceae</taxon>
        <taxon>Cladophialophora</taxon>
    </lineage>
</organism>
<feature type="signal peptide" evidence="1">
    <location>
        <begin position="1"/>
        <end position="25"/>
    </location>
</feature>
<sequence>MYRHKLSFYAVHAWLGLALSSLVLAASTSSSLLHQYSDGTWIEALTVRSNGLILATDASAPHLYSINPFHGTSDLVFTFPSATGAVGIVEVRPEFFVVVAGTFSLQTYLGETGSFSLWAVDYSRCGPGDAHPIVTKYMDWPEAKFGDGLTTLPGRSDMVLGADLNLGVVFRLNLDRRTAEIAIADPLMGPGSTIIGVDGIKIFHNTLYFTNPGQEIIGAVPVDSTGSATGPSRVIAPIGGDDFAIDGQKGGRLFTVGGSNVLSQIDLASLSVHNLTMLPGPTACQFGRTLNDTGCLYVTTSGGDAEYAELPVSVGGAIYAVDVFGNNSCPQW</sequence>
<evidence type="ECO:0000313" key="2">
    <source>
        <dbReference type="EMBL" id="KIW30224.1"/>
    </source>
</evidence>
<evidence type="ECO:0000313" key="3">
    <source>
        <dbReference type="Proteomes" id="UP000054466"/>
    </source>
</evidence>
<dbReference type="STRING" id="569365.A0A0D2D3C5"/>
<dbReference type="OrthoDB" id="9977941at2759"/>
<proteinExistence type="predicted"/>
<dbReference type="RefSeq" id="XP_016250440.1">
    <property type="nucleotide sequence ID" value="XM_016392921.1"/>
</dbReference>
<dbReference type="InterPro" id="IPR052998">
    <property type="entry name" value="Hetero-Diels-Alderase-like"/>
</dbReference>
<feature type="chain" id="PRO_5002255574" description="SMP-30/Gluconolactonase/LRE-like region domain-containing protein" evidence="1">
    <location>
        <begin position="26"/>
        <end position="332"/>
    </location>
</feature>
<gene>
    <name evidence="2" type="ORF">PV07_05983</name>
</gene>
<dbReference type="PANTHER" id="PTHR42060">
    <property type="entry name" value="NHL REPEAT-CONTAINING PROTEIN-RELATED"/>
    <property type="match status" value="1"/>
</dbReference>
<dbReference type="Gene3D" id="2.120.10.30">
    <property type="entry name" value="TolB, C-terminal domain"/>
    <property type="match status" value="1"/>
</dbReference>
<dbReference type="GeneID" id="27345177"/>
<dbReference type="HOGENOM" id="CLU_052989_0_0_1"/>
<dbReference type="PANTHER" id="PTHR42060:SF1">
    <property type="entry name" value="NHL REPEAT-CONTAINING PROTEIN"/>
    <property type="match status" value="1"/>
</dbReference>
<dbReference type="InterPro" id="IPR011042">
    <property type="entry name" value="6-blade_b-propeller_TolB-like"/>
</dbReference>